<gene>
    <name evidence="1" type="ORF">GCM10011365_04420</name>
</gene>
<sequence>MSGLLTQKIQCPYCWETFETVVDCSVPEQVYVEDCFVCCQPIVVNVVTDGETIVRLDVSAENQS</sequence>
<evidence type="ECO:0000313" key="1">
    <source>
        <dbReference type="EMBL" id="GGF86540.1"/>
    </source>
</evidence>
<dbReference type="Pfam" id="PF14255">
    <property type="entry name" value="Zn_ribbon_21"/>
    <property type="match status" value="1"/>
</dbReference>
<dbReference type="EMBL" id="BMEO01000002">
    <property type="protein sequence ID" value="GGF86540.1"/>
    <property type="molecule type" value="Genomic_DNA"/>
</dbReference>
<name>A0A917CGZ6_9GAMM</name>
<reference evidence="1" key="1">
    <citation type="journal article" date="2014" name="Int. J. Syst. Evol. Microbiol.">
        <title>Complete genome sequence of Corynebacterium casei LMG S-19264T (=DSM 44701T), isolated from a smear-ripened cheese.</title>
        <authorList>
            <consortium name="US DOE Joint Genome Institute (JGI-PGF)"/>
            <person name="Walter F."/>
            <person name="Albersmeier A."/>
            <person name="Kalinowski J."/>
            <person name="Ruckert C."/>
        </authorList>
    </citation>
    <scope>NUCLEOTIDE SEQUENCE</scope>
    <source>
        <strain evidence="1">CGMCC 1.12181</strain>
    </source>
</reference>
<organism evidence="1 2">
    <name type="scientific">Marinicella pacifica</name>
    <dbReference type="NCBI Taxonomy" id="1171543"/>
    <lineage>
        <taxon>Bacteria</taxon>
        <taxon>Pseudomonadati</taxon>
        <taxon>Pseudomonadota</taxon>
        <taxon>Gammaproteobacteria</taxon>
        <taxon>Lysobacterales</taxon>
        <taxon>Marinicellaceae</taxon>
        <taxon>Marinicella</taxon>
    </lineage>
</organism>
<dbReference type="RefSeq" id="WP_188364048.1">
    <property type="nucleotide sequence ID" value="NZ_BAABJF010000032.1"/>
</dbReference>
<dbReference type="InterPro" id="IPR017143">
    <property type="entry name" value="UCP037225"/>
</dbReference>
<evidence type="ECO:0000313" key="2">
    <source>
        <dbReference type="Proteomes" id="UP000605253"/>
    </source>
</evidence>
<protein>
    <submittedName>
        <fullName evidence="1">CPXCG motif-containing cysteine-rich protein</fullName>
    </submittedName>
</protein>
<proteinExistence type="predicted"/>
<dbReference type="InterPro" id="IPR025990">
    <property type="entry name" value="zinc_ribbon_bacterial"/>
</dbReference>
<accession>A0A917CGZ6</accession>
<dbReference type="AlphaFoldDB" id="A0A917CGZ6"/>
<dbReference type="PIRSF" id="PIRSF037225">
    <property type="entry name" value="UCP037225"/>
    <property type="match status" value="1"/>
</dbReference>
<reference evidence="1" key="2">
    <citation type="submission" date="2020-09" db="EMBL/GenBank/DDBJ databases">
        <authorList>
            <person name="Sun Q."/>
            <person name="Zhou Y."/>
        </authorList>
    </citation>
    <scope>NUCLEOTIDE SEQUENCE</scope>
    <source>
        <strain evidence="1">CGMCC 1.12181</strain>
    </source>
</reference>
<keyword evidence="2" id="KW-1185">Reference proteome</keyword>
<comment type="caution">
    <text evidence="1">The sequence shown here is derived from an EMBL/GenBank/DDBJ whole genome shotgun (WGS) entry which is preliminary data.</text>
</comment>
<dbReference type="Proteomes" id="UP000605253">
    <property type="component" value="Unassembled WGS sequence"/>
</dbReference>